<dbReference type="Gene3D" id="3.40.50.10810">
    <property type="entry name" value="Tandem AAA-ATPase domain"/>
    <property type="match status" value="1"/>
</dbReference>
<evidence type="ECO:0000313" key="5">
    <source>
        <dbReference type="EnsemblFungi" id="PTTG_00843-t43_1-p1"/>
    </source>
</evidence>
<sequence>MKTHQISALKFLLENEDAQNNKPESLWYHHDKAWLCSYFEEDLNSSTEERNDNRSQGSILADNMGLAKTLTALAYTSHLPSCNPFKLEKQN</sequence>
<keyword evidence="6" id="KW-1185">Reference proteome</keyword>
<reference evidence="5" key="4">
    <citation type="submission" date="2025-05" db="UniProtKB">
        <authorList>
            <consortium name="EnsemblFungi"/>
        </authorList>
    </citation>
    <scope>IDENTIFICATION</scope>
    <source>
        <strain evidence="5">isolate 1-1 / race 1 (BBBD)</strain>
    </source>
</reference>
<reference evidence="5 6" key="3">
    <citation type="journal article" date="2017" name="G3 (Bethesda)">
        <title>Comparative analysis highlights variable genome content of wheat rusts and divergence of the mating loci.</title>
        <authorList>
            <person name="Cuomo C.A."/>
            <person name="Bakkeren G."/>
            <person name="Khalil H.B."/>
            <person name="Panwar V."/>
            <person name="Joly D."/>
            <person name="Linning R."/>
            <person name="Sakthikumar S."/>
            <person name="Song X."/>
            <person name="Adiconis X."/>
            <person name="Fan L."/>
            <person name="Goldberg J.M."/>
            <person name="Levin J.Z."/>
            <person name="Young S."/>
            <person name="Zeng Q."/>
            <person name="Anikster Y."/>
            <person name="Bruce M."/>
            <person name="Wang M."/>
            <person name="Yin C."/>
            <person name="McCallum B."/>
            <person name="Szabo L.J."/>
            <person name="Hulbert S."/>
            <person name="Chen X."/>
            <person name="Fellers J.P."/>
        </authorList>
    </citation>
    <scope>NUCLEOTIDE SEQUENCE</scope>
    <source>
        <strain evidence="5">isolate 1-1 / race 1 (BBBD)</strain>
        <strain evidence="6">Isolate 1-1 / race 1 (BBBD)</strain>
    </source>
</reference>
<reference evidence="4" key="2">
    <citation type="submission" date="2016-05" db="EMBL/GenBank/DDBJ databases">
        <title>Comparative analysis highlights variable genome content of wheat rusts and divergence of the mating loci.</title>
        <authorList>
            <person name="Cuomo C.A."/>
            <person name="Bakkeren G."/>
            <person name="Szabo L."/>
            <person name="Khalil H."/>
            <person name="Joly D."/>
            <person name="Goldberg J."/>
            <person name="Young S."/>
            <person name="Zeng Q."/>
            <person name="Fellers J."/>
        </authorList>
    </citation>
    <scope>NUCLEOTIDE SEQUENCE [LARGE SCALE GENOMIC DNA]</scope>
    <source>
        <strain evidence="4">1-1 BBBD Race 1</strain>
    </source>
</reference>
<accession>A0A180GL79</accession>
<dbReference type="InterPro" id="IPR038718">
    <property type="entry name" value="SNF2-like_sf"/>
</dbReference>
<feature type="domain" description="SNF2 N-terminal" evidence="3">
    <location>
        <begin position="4"/>
        <end position="79"/>
    </location>
</feature>
<dbReference type="GO" id="GO:0005524">
    <property type="term" value="F:ATP binding"/>
    <property type="evidence" value="ECO:0007669"/>
    <property type="project" value="InterPro"/>
</dbReference>
<organism evidence="4">
    <name type="scientific">Puccinia triticina (isolate 1-1 / race 1 (BBBD))</name>
    <name type="common">Brown leaf rust fungus</name>
    <dbReference type="NCBI Taxonomy" id="630390"/>
    <lineage>
        <taxon>Eukaryota</taxon>
        <taxon>Fungi</taxon>
        <taxon>Dikarya</taxon>
        <taxon>Basidiomycota</taxon>
        <taxon>Pucciniomycotina</taxon>
        <taxon>Pucciniomycetes</taxon>
        <taxon>Pucciniales</taxon>
        <taxon>Pucciniaceae</taxon>
        <taxon>Puccinia</taxon>
    </lineage>
</organism>
<evidence type="ECO:0000256" key="2">
    <source>
        <dbReference type="ARBA" id="ARBA00022840"/>
    </source>
</evidence>
<name>A0A180GL79_PUCT1</name>
<dbReference type="Pfam" id="PF00176">
    <property type="entry name" value="SNF2-rel_dom"/>
    <property type="match status" value="1"/>
</dbReference>
<dbReference type="EMBL" id="ADAS02000050">
    <property type="protein sequence ID" value="OAV93527.1"/>
    <property type="molecule type" value="Genomic_DNA"/>
</dbReference>
<keyword evidence="2" id="KW-0067">ATP-binding</keyword>
<dbReference type="InterPro" id="IPR000330">
    <property type="entry name" value="SNF2_N"/>
</dbReference>
<evidence type="ECO:0000259" key="3">
    <source>
        <dbReference type="Pfam" id="PF00176"/>
    </source>
</evidence>
<keyword evidence="1" id="KW-0547">Nucleotide-binding</keyword>
<evidence type="ECO:0000313" key="4">
    <source>
        <dbReference type="EMBL" id="OAV93527.1"/>
    </source>
</evidence>
<evidence type="ECO:0000256" key="1">
    <source>
        <dbReference type="ARBA" id="ARBA00022741"/>
    </source>
</evidence>
<dbReference type="VEuPathDB" id="FungiDB:PTTG_00843"/>
<proteinExistence type="predicted"/>
<dbReference type="AlphaFoldDB" id="A0A180GL79"/>
<gene>
    <name evidence="4" type="ORF">PTTG_00843</name>
</gene>
<evidence type="ECO:0000313" key="6">
    <source>
        <dbReference type="Proteomes" id="UP000005240"/>
    </source>
</evidence>
<dbReference type="OrthoDB" id="448448at2759"/>
<protein>
    <submittedName>
        <fullName evidence="5">SNF2_N domain-containing protein</fullName>
    </submittedName>
</protein>
<reference evidence="4" key="1">
    <citation type="submission" date="2009-11" db="EMBL/GenBank/DDBJ databases">
        <authorList>
            <consortium name="The Broad Institute Genome Sequencing Platform"/>
            <person name="Ward D."/>
            <person name="Feldgarden M."/>
            <person name="Earl A."/>
            <person name="Young S.K."/>
            <person name="Zeng Q."/>
            <person name="Koehrsen M."/>
            <person name="Alvarado L."/>
            <person name="Berlin A."/>
            <person name="Bochicchio J."/>
            <person name="Borenstein D."/>
            <person name="Chapman S.B."/>
            <person name="Chen Z."/>
            <person name="Engels R."/>
            <person name="Freedman E."/>
            <person name="Gellesch M."/>
            <person name="Goldberg J."/>
            <person name="Griggs A."/>
            <person name="Gujja S."/>
            <person name="Heilman E."/>
            <person name="Heiman D."/>
            <person name="Hepburn T."/>
            <person name="Howarth C."/>
            <person name="Jen D."/>
            <person name="Larson L."/>
            <person name="Lewis B."/>
            <person name="Mehta T."/>
            <person name="Park D."/>
            <person name="Pearson M."/>
            <person name="Roberts A."/>
            <person name="Saif S."/>
            <person name="Shea T."/>
            <person name="Shenoy N."/>
            <person name="Sisk P."/>
            <person name="Stolte C."/>
            <person name="Sykes S."/>
            <person name="Thomson T."/>
            <person name="Walk T."/>
            <person name="White J."/>
            <person name="Yandava C."/>
            <person name="Izard J."/>
            <person name="Baranova O.V."/>
            <person name="Blanton J.M."/>
            <person name="Tanner A.C."/>
            <person name="Dewhirst F.E."/>
            <person name="Haas B."/>
            <person name="Nusbaum C."/>
            <person name="Birren B."/>
        </authorList>
    </citation>
    <scope>NUCLEOTIDE SEQUENCE [LARGE SCALE GENOMIC DNA]</scope>
    <source>
        <strain evidence="4">1-1 BBBD Race 1</strain>
    </source>
</reference>
<dbReference type="Proteomes" id="UP000005240">
    <property type="component" value="Unassembled WGS sequence"/>
</dbReference>
<dbReference type="EnsemblFungi" id="PTTG_00843-t43_1">
    <property type="protein sequence ID" value="PTTG_00843-t43_1-p1"/>
    <property type="gene ID" value="PTTG_00843"/>
</dbReference>